<sequence length="274" mass="30335">MHARRHVVAARWSKGGAIVHVVHAAVRRASWHGCVVVVDDDDDRDSQTDGRPAGRRDGYENARERERERERVRWAKKKRLTLFHAPAMHRLPMAGGEIRAIIQLSHTSPLHGLLHPRPSATTRRPLIYPFPHSPLLCCPATGFLSRSPGYLPTYSLSLSFSLSRPRPSPPKHIDILLLKLHISSHPRPAPPDCDSALWPFAGKAFQDSQLSPSWGYSATCLPPVGSARPRALAPRTSLPPPTPRFLRSQEASLPRQSRIGLPSVIATSLDQLVG</sequence>
<accession>A0A6A6AXV9</accession>
<feature type="region of interest" description="Disordered" evidence="1">
    <location>
        <begin position="228"/>
        <end position="254"/>
    </location>
</feature>
<dbReference type="Proteomes" id="UP000799438">
    <property type="component" value="Unassembled WGS sequence"/>
</dbReference>
<dbReference type="GeneID" id="54292626"/>
<gene>
    <name evidence="2" type="ORF">K452DRAFT_117849</name>
</gene>
<evidence type="ECO:0000256" key="1">
    <source>
        <dbReference type="SAM" id="MobiDB-lite"/>
    </source>
</evidence>
<organism evidence="2 3">
    <name type="scientific">Aplosporella prunicola CBS 121167</name>
    <dbReference type="NCBI Taxonomy" id="1176127"/>
    <lineage>
        <taxon>Eukaryota</taxon>
        <taxon>Fungi</taxon>
        <taxon>Dikarya</taxon>
        <taxon>Ascomycota</taxon>
        <taxon>Pezizomycotina</taxon>
        <taxon>Dothideomycetes</taxon>
        <taxon>Dothideomycetes incertae sedis</taxon>
        <taxon>Botryosphaeriales</taxon>
        <taxon>Aplosporellaceae</taxon>
        <taxon>Aplosporella</taxon>
    </lineage>
</organism>
<feature type="compositionally biased region" description="Basic and acidic residues" evidence="1">
    <location>
        <begin position="45"/>
        <end position="68"/>
    </location>
</feature>
<name>A0A6A6AXV9_9PEZI</name>
<evidence type="ECO:0000313" key="2">
    <source>
        <dbReference type="EMBL" id="KAF2136769.1"/>
    </source>
</evidence>
<feature type="region of interest" description="Disordered" evidence="1">
    <location>
        <begin position="40"/>
        <end position="68"/>
    </location>
</feature>
<dbReference type="EMBL" id="ML995512">
    <property type="protein sequence ID" value="KAF2136769.1"/>
    <property type="molecule type" value="Genomic_DNA"/>
</dbReference>
<evidence type="ECO:0000313" key="3">
    <source>
        <dbReference type="Proteomes" id="UP000799438"/>
    </source>
</evidence>
<dbReference type="RefSeq" id="XP_033392487.1">
    <property type="nucleotide sequence ID" value="XM_033535132.1"/>
</dbReference>
<dbReference type="AlphaFoldDB" id="A0A6A6AXV9"/>
<keyword evidence="3" id="KW-1185">Reference proteome</keyword>
<protein>
    <submittedName>
        <fullName evidence="2">Uncharacterized protein</fullName>
    </submittedName>
</protein>
<reference evidence="2" key="1">
    <citation type="journal article" date="2020" name="Stud. Mycol.">
        <title>101 Dothideomycetes genomes: a test case for predicting lifestyles and emergence of pathogens.</title>
        <authorList>
            <person name="Haridas S."/>
            <person name="Albert R."/>
            <person name="Binder M."/>
            <person name="Bloem J."/>
            <person name="Labutti K."/>
            <person name="Salamov A."/>
            <person name="Andreopoulos B."/>
            <person name="Baker S."/>
            <person name="Barry K."/>
            <person name="Bills G."/>
            <person name="Bluhm B."/>
            <person name="Cannon C."/>
            <person name="Castanera R."/>
            <person name="Culley D."/>
            <person name="Daum C."/>
            <person name="Ezra D."/>
            <person name="Gonzalez J."/>
            <person name="Henrissat B."/>
            <person name="Kuo A."/>
            <person name="Liang C."/>
            <person name="Lipzen A."/>
            <person name="Lutzoni F."/>
            <person name="Magnuson J."/>
            <person name="Mondo S."/>
            <person name="Nolan M."/>
            <person name="Ohm R."/>
            <person name="Pangilinan J."/>
            <person name="Park H.-J."/>
            <person name="Ramirez L."/>
            <person name="Alfaro M."/>
            <person name="Sun H."/>
            <person name="Tritt A."/>
            <person name="Yoshinaga Y."/>
            <person name="Zwiers L.-H."/>
            <person name="Turgeon B."/>
            <person name="Goodwin S."/>
            <person name="Spatafora J."/>
            <person name="Crous P."/>
            <person name="Grigoriev I."/>
        </authorList>
    </citation>
    <scope>NUCLEOTIDE SEQUENCE</scope>
    <source>
        <strain evidence="2">CBS 121167</strain>
    </source>
</reference>
<proteinExistence type="predicted"/>